<evidence type="ECO:0000313" key="2">
    <source>
        <dbReference type="EMBL" id="CUS37443.1"/>
    </source>
</evidence>
<feature type="signal peptide" evidence="1">
    <location>
        <begin position="1"/>
        <end position="19"/>
    </location>
</feature>
<gene>
    <name evidence="2" type="ORF">COMA1_40057</name>
</gene>
<feature type="chain" id="PRO_5006624062" description="Lipoprotein" evidence="1">
    <location>
        <begin position="20"/>
        <end position="354"/>
    </location>
</feature>
<evidence type="ECO:0000256" key="1">
    <source>
        <dbReference type="SAM" id="SignalP"/>
    </source>
</evidence>
<dbReference type="EMBL" id="CZQA01000010">
    <property type="protein sequence ID" value="CUS37443.1"/>
    <property type="molecule type" value="Genomic_DNA"/>
</dbReference>
<dbReference type="RefSeq" id="WP_090749913.1">
    <property type="nucleotide sequence ID" value="NZ_CZQA01000010.1"/>
</dbReference>
<keyword evidence="1" id="KW-0732">Signal</keyword>
<evidence type="ECO:0008006" key="4">
    <source>
        <dbReference type="Google" id="ProtNLM"/>
    </source>
</evidence>
<organism evidence="2 3">
    <name type="scientific">Candidatus Nitrospira nitrosa</name>
    <dbReference type="NCBI Taxonomy" id="1742972"/>
    <lineage>
        <taxon>Bacteria</taxon>
        <taxon>Pseudomonadati</taxon>
        <taxon>Nitrospirota</taxon>
        <taxon>Nitrospiria</taxon>
        <taxon>Nitrospirales</taxon>
        <taxon>Nitrospiraceae</taxon>
        <taxon>Nitrospira</taxon>
    </lineage>
</organism>
<dbReference type="AlphaFoldDB" id="A0A0S4LIP3"/>
<dbReference type="PROSITE" id="PS51257">
    <property type="entry name" value="PROKAR_LIPOPROTEIN"/>
    <property type="match status" value="1"/>
</dbReference>
<accession>A0A0S4LIP3</accession>
<keyword evidence="3" id="KW-1185">Reference proteome</keyword>
<name>A0A0S4LIP3_9BACT</name>
<sequence>MRQALILIVCCALATGCIATHRSNTAWLDEKVHVGLLEVPPFSDALYEEFPDFAFSTAASLAVKAAGAALKWEASKYVQDSTGRLEEASLGKRIRREGPEGYVLLNEVGGPIIPVAYITVLRYITPKRDSGILESMWRTLLWFERPTQLESLNHDFIEDVVRRVRGYNAGAMYQRKWETIQSAFGLDKIPENSFVGFVAVLQITAAPPMIGKKDGYSNYRIELLDYRYSSLKSKNLSWIRVPFTNWEETKSVLTVSLQGPKADMRLIGNQYEGKADFEVQWNRKLSSDNKPSEWVNKDERALGKSLARSTPIHTYDFRNFGVSIKLSEAGSLKEGFESASTKIIETDLKKLLKQ</sequence>
<reference evidence="2 3" key="1">
    <citation type="submission" date="2015-10" db="EMBL/GenBank/DDBJ databases">
        <authorList>
            <person name="Gilbert D.G."/>
        </authorList>
    </citation>
    <scope>NUCLEOTIDE SEQUENCE [LARGE SCALE GENOMIC DNA]</scope>
    <source>
        <strain evidence="2">COMA1</strain>
    </source>
</reference>
<proteinExistence type="predicted"/>
<protein>
    <recommendedName>
        <fullName evidence="4">Lipoprotein</fullName>
    </recommendedName>
</protein>
<dbReference type="Proteomes" id="UP000199032">
    <property type="component" value="Unassembled WGS sequence"/>
</dbReference>
<evidence type="ECO:0000313" key="3">
    <source>
        <dbReference type="Proteomes" id="UP000199032"/>
    </source>
</evidence>